<dbReference type="EMBL" id="JABBNT010000001">
    <property type="protein sequence ID" value="NMM42867.1"/>
    <property type="molecule type" value="Genomic_DNA"/>
</dbReference>
<dbReference type="Proteomes" id="UP000539372">
    <property type="component" value="Unassembled WGS sequence"/>
</dbReference>
<evidence type="ECO:0000256" key="2">
    <source>
        <dbReference type="ARBA" id="ARBA00023125"/>
    </source>
</evidence>
<keyword evidence="6" id="KW-1185">Reference proteome</keyword>
<accession>A0A7Y0DWH4</accession>
<dbReference type="AlphaFoldDB" id="A0A7Y0DWH4"/>
<keyword evidence="2" id="KW-0238">DNA-binding</keyword>
<evidence type="ECO:0000256" key="1">
    <source>
        <dbReference type="ARBA" id="ARBA00023015"/>
    </source>
</evidence>
<name>A0A7Y0DWH4_9PROT</name>
<protein>
    <submittedName>
        <fullName evidence="5">FCD domain-containing protein</fullName>
    </submittedName>
</protein>
<dbReference type="InterPro" id="IPR036388">
    <property type="entry name" value="WH-like_DNA-bd_sf"/>
</dbReference>
<dbReference type="Gene3D" id="1.10.10.10">
    <property type="entry name" value="Winged helix-like DNA-binding domain superfamily/Winged helix DNA-binding domain"/>
    <property type="match status" value="1"/>
</dbReference>
<dbReference type="InterPro" id="IPR000524">
    <property type="entry name" value="Tscrpt_reg_HTH_GntR"/>
</dbReference>
<keyword evidence="3" id="KW-0804">Transcription</keyword>
<dbReference type="InterPro" id="IPR011711">
    <property type="entry name" value="GntR_C"/>
</dbReference>
<feature type="domain" description="HTH gntR-type" evidence="4">
    <location>
        <begin position="23"/>
        <end position="90"/>
    </location>
</feature>
<organism evidence="5 6">
    <name type="scientific">Pacificispira spongiicola</name>
    <dbReference type="NCBI Taxonomy" id="2729598"/>
    <lineage>
        <taxon>Bacteria</taxon>
        <taxon>Pseudomonadati</taxon>
        <taxon>Pseudomonadota</taxon>
        <taxon>Alphaproteobacteria</taxon>
        <taxon>Rhodospirillales</taxon>
        <taxon>Rhodospirillaceae</taxon>
        <taxon>Pacificispira</taxon>
    </lineage>
</organism>
<keyword evidence="1" id="KW-0805">Transcription regulation</keyword>
<dbReference type="SMART" id="SM00345">
    <property type="entry name" value="HTH_GNTR"/>
    <property type="match status" value="1"/>
</dbReference>
<evidence type="ECO:0000313" key="5">
    <source>
        <dbReference type="EMBL" id="NMM42867.1"/>
    </source>
</evidence>
<sequence length="240" mass="26969">MSQVSPSPYADIAVGITPDTGKRTLADTVYDRMRWDIVRGELPPGMPLRLEQLKDRYSAGFSPLREALNRLQGERLVVSQSLRGFVVAPLSRDEMNDAIDARILVEGEALQRAIRNGGDAWEAEILAAAHELTKSLRRASDGFDVDMTDLERRHRRFHHALIAACGSTRLLRMADTLYMETERYRLTALHRSVDLGERDVCTEHEALVRAVLARDEDAAAALLTEHYRDTGRQMESVLTA</sequence>
<dbReference type="Pfam" id="PF07729">
    <property type="entry name" value="FCD"/>
    <property type="match status" value="1"/>
</dbReference>
<dbReference type="PANTHER" id="PTHR43537:SF20">
    <property type="entry name" value="HTH-TYPE TRANSCRIPTIONAL REPRESSOR GLAR"/>
    <property type="match status" value="1"/>
</dbReference>
<dbReference type="Pfam" id="PF00392">
    <property type="entry name" value="GntR"/>
    <property type="match status" value="1"/>
</dbReference>
<evidence type="ECO:0000256" key="3">
    <source>
        <dbReference type="ARBA" id="ARBA00023163"/>
    </source>
</evidence>
<dbReference type="GO" id="GO:0003677">
    <property type="term" value="F:DNA binding"/>
    <property type="evidence" value="ECO:0007669"/>
    <property type="project" value="UniProtKB-KW"/>
</dbReference>
<gene>
    <name evidence="5" type="ORF">HH303_00145</name>
</gene>
<comment type="caution">
    <text evidence="5">The sequence shown here is derived from an EMBL/GenBank/DDBJ whole genome shotgun (WGS) entry which is preliminary data.</text>
</comment>
<dbReference type="SUPFAM" id="SSF48008">
    <property type="entry name" value="GntR ligand-binding domain-like"/>
    <property type="match status" value="1"/>
</dbReference>
<evidence type="ECO:0000313" key="6">
    <source>
        <dbReference type="Proteomes" id="UP000539372"/>
    </source>
</evidence>
<dbReference type="InterPro" id="IPR008920">
    <property type="entry name" value="TF_FadR/GntR_C"/>
</dbReference>
<dbReference type="Gene3D" id="1.20.120.530">
    <property type="entry name" value="GntR ligand-binding domain-like"/>
    <property type="match status" value="1"/>
</dbReference>
<dbReference type="InterPro" id="IPR036390">
    <property type="entry name" value="WH_DNA-bd_sf"/>
</dbReference>
<dbReference type="SUPFAM" id="SSF46785">
    <property type="entry name" value="Winged helix' DNA-binding domain"/>
    <property type="match status" value="1"/>
</dbReference>
<proteinExistence type="predicted"/>
<dbReference type="PROSITE" id="PS50949">
    <property type="entry name" value="HTH_GNTR"/>
    <property type="match status" value="1"/>
</dbReference>
<evidence type="ECO:0000259" key="4">
    <source>
        <dbReference type="PROSITE" id="PS50949"/>
    </source>
</evidence>
<dbReference type="PANTHER" id="PTHR43537">
    <property type="entry name" value="TRANSCRIPTIONAL REGULATOR, GNTR FAMILY"/>
    <property type="match status" value="1"/>
</dbReference>
<dbReference type="GO" id="GO:0003700">
    <property type="term" value="F:DNA-binding transcription factor activity"/>
    <property type="evidence" value="ECO:0007669"/>
    <property type="project" value="InterPro"/>
</dbReference>
<reference evidence="5 6" key="1">
    <citation type="submission" date="2020-04" db="EMBL/GenBank/DDBJ databases">
        <title>Rhodospirillaceae bacterium KN72 isolated from deep sea.</title>
        <authorList>
            <person name="Zhang D.-C."/>
        </authorList>
    </citation>
    <scope>NUCLEOTIDE SEQUENCE [LARGE SCALE GENOMIC DNA]</scope>
    <source>
        <strain evidence="5 6">KN72</strain>
    </source>
</reference>
<dbReference type="RefSeq" id="WP_169623188.1">
    <property type="nucleotide sequence ID" value="NZ_JABBNT010000001.1"/>
</dbReference>
<dbReference type="SMART" id="SM00895">
    <property type="entry name" value="FCD"/>
    <property type="match status" value="1"/>
</dbReference>